<organism evidence="2 3">
    <name type="scientific">Nocardia amikacinitolerans</name>
    <dbReference type="NCBI Taxonomy" id="756689"/>
    <lineage>
        <taxon>Bacteria</taxon>
        <taxon>Bacillati</taxon>
        <taxon>Actinomycetota</taxon>
        <taxon>Actinomycetes</taxon>
        <taxon>Mycobacteriales</taxon>
        <taxon>Nocardiaceae</taxon>
        <taxon>Nocardia</taxon>
    </lineage>
</organism>
<evidence type="ECO:0000256" key="1">
    <source>
        <dbReference type="SAM" id="MobiDB-lite"/>
    </source>
</evidence>
<evidence type="ECO:0000313" key="3">
    <source>
        <dbReference type="Proteomes" id="UP000219565"/>
    </source>
</evidence>
<feature type="region of interest" description="Disordered" evidence="1">
    <location>
        <begin position="1"/>
        <end position="44"/>
    </location>
</feature>
<feature type="compositionally biased region" description="Basic and acidic residues" evidence="1">
    <location>
        <begin position="34"/>
        <end position="44"/>
    </location>
</feature>
<dbReference type="Proteomes" id="UP000219565">
    <property type="component" value="Unassembled WGS sequence"/>
</dbReference>
<keyword evidence="3" id="KW-1185">Reference proteome</keyword>
<dbReference type="AlphaFoldDB" id="A0A285KY24"/>
<feature type="compositionally biased region" description="Basic and acidic residues" evidence="1">
    <location>
        <begin position="123"/>
        <end position="132"/>
    </location>
</feature>
<evidence type="ECO:0008006" key="4">
    <source>
        <dbReference type="Google" id="ProtNLM"/>
    </source>
</evidence>
<gene>
    <name evidence="2" type="ORF">SAMN04244553_0934</name>
</gene>
<protein>
    <recommendedName>
        <fullName evidence="4">1,4-alpha-glucan branching enzyme</fullName>
    </recommendedName>
</protein>
<name>A0A285KY24_9NOCA</name>
<proteinExistence type="predicted"/>
<dbReference type="RefSeq" id="WP_067777990.1">
    <property type="nucleotide sequence ID" value="NZ_JAMTCV010000002.1"/>
</dbReference>
<accession>A0A285KY24</accession>
<sequence length="132" mass="15504">MDDQRRPATRTPYTGPGHSRSLQQAQEITSPTQRPDRAGRTLITRNHEVIRRWAEERGARPATMPGSEYNGRLGVLRFDFPGYGGAVLRQVGWDEWFETFDDRRLRFLYQEQRADGSPSNFNRLERPRREDR</sequence>
<feature type="region of interest" description="Disordered" evidence="1">
    <location>
        <begin position="111"/>
        <end position="132"/>
    </location>
</feature>
<dbReference type="STRING" id="1379680.GCA_001612615_00076"/>
<feature type="compositionally biased region" description="Polar residues" evidence="1">
    <location>
        <begin position="20"/>
        <end position="33"/>
    </location>
</feature>
<evidence type="ECO:0000313" key="2">
    <source>
        <dbReference type="EMBL" id="SNY77153.1"/>
    </source>
</evidence>
<reference evidence="2 3" key="1">
    <citation type="submission" date="2017-09" db="EMBL/GenBank/DDBJ databases">
        <authorList>
            <person name="Ehlers B."/>
            <person name="Leendertz F.H."/>
        </authorList>
    </citation>
    <scope>NUCLEOTIDE SEQUENCE [LARGE SCALE GENOMIC DNA]</scope>
    <source>
        <strain evidence="2 3">DSM 45537</strain>
    </source>
</reference>
<dbReference type="EMBL" id="OBEG01000001">
    <property type="protein sequence ID" value="SNY77153.1"/>
    <property type="molecule type" value="Genomic_DNA"/>
</dbReference>